<dbReference type="AlphaFoldDB" id="H1XPW9"/>
<dbReference type="RefSeq" id="WP_006928191.1">
    <property type="nucleotide sequence ID" value="NZ_CM001402.1"/>
</dbReference>
<gene>
    <name evidence="1" type="ORF">Cabys_3630</name>
    <name evidence="2" type="ORF">Calab_1474</name>
</gene>
<evidence type="ECO:0000313" key="4">
    <source>
        <dbReference type="Proteomes" id="UP000183868"/>
    </source>
</evidence>
<evidence type="ECO:0000313" key="2">
    <source>
        <dbReference type="EMBL" id="EHO41095.1"/>
    </source>
</evidence>
<dbReference type="EMBL" id="CP018099">
    <property type="protein sequence ID" value="APF20376.1"/>
    <property type="molecule type" value="Genomic_DNA"/>
</dbReference>
<dbReference type="EMBL" id="CM001402">
    <property type="protein sequence ID" value="EHO41095.1"/>
    <property type="molecule type" value="Genomic_DNA"/>
</dbReference>
<organism evidence="2 3">
    <name type="scientific">Caldithrix abyssi DSM 13497</name>
    <dbReference type="NCBI Taxonomy" id="880073"/>
    <lineage>
        <taxon>Bacteria</taxon>
        <taxon>Pseudomonadati</taxon>
        <taxon>Calditrichota</taxon>
        <taxon>Calditrichia</taxon>
        <taxon>Calditrichales</taxon>
        <taxon>Calditrichaceae</taxon>
        <taxon>Caldithrix</taxon>
    </lineage>
</organism>
<name>H1XPW9_CALAY</name>
<evidence type="ECO:0000313" key="3">
    <source>
        <dbReference type="Proteomes" id="UP000004671"/>
    </source>
</evidence>
<keyword evidence="3" id="KW-1185">Reference proteome</keyword>
<reference evidence="1 4" key="2">
    <citation type="submission" date="2016-11" db="EMBL/GenBank/DDBJ databases">
        <title>Genomic analysis of Caldithrix abyssi and proposal of a novel bacterial phylum Caldithrichaeota.</title>
        <authorList>
            <person name="Kublanov I."/>
            <person name="Sigalova O."/>
            <person name="Gavrilov S."/>
            <person name="Lebedinsky A."/>
            <person name="Ivanova N."/>
            <person name="Daum C."/>
            <person name="Reddy T."/>
            <person name="Klenk H.P."/>
            <person name="Goker M."/>
            <person name="Reva O."/>
            <person name="Miroshnichenko M."/>
            <person name="Kyprides N."/>
            <person name="Woyke T."/>
            <person name="Gelfand M."/>
        </authorList>
    </citation>
    <scope>NUCLEOTIDE SEQUENCE [LARGE SCALE GENOMIC DNA]</scope>
    <source>
        <strain evidence="1 4">LF13</strain>
    </source>
</reference>
<protein>
    <submittedName>
        <fullName evidence="2">Uncharacterized protein</fullName>
    </submittedName>
</protein>
<dbReference type="InParanoid" id="H1XPW9"/>
<dbReference type="PaxDb" id="880073-Calab_1474"/>
<dbReference type="KEGG" id="caby:Cabys_3630"/>
<sequence>MQAQLIEEREFYSVIKMQNNEYWARKNFKIVGKFNTLQEAKNFIKNQQKEDLENEQNPSSR</sequence>
<dbReference type="HOGENOM" id="CLU_2913711_0_0_0"/>
<dbReference type="Proteomes" id="UP000004671">
    <property type="component" value="Chromosome"/>
</dbReference>
<dbReference type="STRING" id="880073.Cabys_3630"/>
<accession>H1XPW9</accession>
<proteinExistence type="predicted"/>
<reference evidence="2 3" key="1">
    <citation type="submission" date="2011-09" db="EMBL/GenBank/DDBJ databases">
        <title>The permanent draft genome of Caldithrix abyssi DSM 13497.</title>
        <authorList>
            <consortium name="US DOE Joint Genome Institute (JGI-PGF)"/>
            <person name="Lucas S."/>
            <person name="Han J."/>
            <person name="Lapidus A."/>
            <person name="Bruce D."/>
            <person name="Goodwin L."/>
            <person name="Pitluck S."/>
            <person name="Peters L."/>
            <person name="Kyrpides N."/>
            <person name="Mavromatis K."/>
            <person name="Ivanova N."/>
            <person name="Mikhailova N."/>
            <person name="Chertkov O."/>
            <person name="Detter J.C."/>
            <person name="Tapia R."/>
            <person name="Han C."/>
            <person name="Land M."/>
            <person name="Hauser L."/>
            <person name="Markowitz V."/>
            <person name="Cheng J.-F."/>
            <person name="Hugenholtz P."/>
            <person name="Woyke T."/>
            <person name="Wu D."/>
            <person name="Spring S."/>
            <person name="Brambilla E."/>
            <person name="Klenk H.-P."/>
            <person name="Eisen J.A."/>
        </authorList>
    </citation>
    <scope>NUCLEOTIDE SEQUENCE [LARGE SCALE GENOMIC DNA]</scope>
    <source>
        <strain evidence="2 3">DSM 13497</strain>
    </source>
</reference>
<evidence type="ECO:0000313" key="1">
    <source>
        <dbReference type="EMBL" id="APF20376.1"/>
    </source>
</evidence>
<dbReference type="Proteomes" id="UP000183868">
    <property type="component" value="Chromosome"/>
</dbReference>